<dbReference type="RefSeq" id="WP_380052374.1">
    <property type="nucleotide sequence ID" value="NZ_JBHLTC010000035.1"/>
</dbReference>
<dbReference type="Proteomes" id="UP001589890">
    <property type="component" value="Unassembled WGS sequence"/>
</dbReference>
<dbReference type="InterPro" id="IPR010496">
    <property type="entry name" value="AL/BT2_dom"/>
</dbReference>
<dbReference type="EMBL" id="JBHLTC010000035">
    <property type="protein sequence ID" value="MFC0627507.1"/>
    <property type="molecule type" value="Genomic_DNA"/>
</dbReference>
<name>A0ABV6QSA1_9ACTN</name>
<feature type="signal peptide" evidence="1">
    <location>
        <begin position="1"/>
        <end position="31"/>
    </location>
</feature>
<feature type="chain" id="PRO_5045258323" evidence="1">
    <location>
        <begin position="32"/>
        <end position="1093"/>
    </location>
</feature>
<dbReference type="Pfam" id="PF13320">
    <property type="entry name" value="GH123_cat"/>
    <property type="match status" value="1"/>
</dbReference>
<evidence type="ECO:0000259" key="2">
    <source>
        <dbReference type="PROSITE" id="PS50022"/>
    </source>
</evidence>
<feature type="domain" description="F5/8 type C" evidence="2">
    <location>
        <begin position="782"/>
        <end position="917"/>
    </location>
</feature>
<dbReference type="SUPFAM" id="SSF49785">
    <property type="entry name" value="Galactose-binding domain-like"/>
    <property type="match status" value="2"/>
</dbReference>
<evidence type="ECO:0000256" key="1">
    <source>
        <dbReference type="SAM" id="SignalP"/>
    </source>
</evidence>
<keyword evidence="4" id="KW-1185">Reference proteome</keyword>
<dbReference type="InterPro" id="IPR000421">
    <property type="entry name" value="FA58C"/>
</dbReference>
<keyword evidence="1" id="KW-0732">Signal</keyword>
<organism evidence="3 4">
    <name type="scientific">Kribbella deserti</name>
    <dbReference type="NCBI Taxonomy" id="1926257"/>
    <lineage>
        <taxon>Bacteria</taxon>
        <taxon>Bacillati</taxon>
        <taxon>Actinomycetota</taxon>
        <taxon>Actinomycetes</taxon>
        <taxon>Propionibacteriales</taxon>
        <taxon>Kribbellaceae</taxon>
        <taxon>Kribbella</taxon>
    </lineage>
</organism>
<comment type="caution">
    <text evidence="3">The sequence shown here is derived from an EMBL/GenBank/DDBJ whole genome shotgun (WGS) entry which is preliminary data.</text>
</comment>
<accession>A0ABV6QSA1</accession>
<sequence>MVIGSLRSARIAGIGVLVALTGGLLTPPAVAAPPAVWVHNAADHVFSSTPRPVNPQTAITLHAARGEVEAAQILLRPDQNVTGAQLAQPAPLTGPGGATIPLARVALRSQYNHQNILLGGAEVGGLPDIDRAPDGGNDYYDALVENTPKNVAANYTQAFHYSVSVPLGQAPGTYTGTVTVRSSAGDTPVPVNVVVYPVDVPPPNQSAFKMNGWTASVGWDYGGTERAIPWQYDNAEAFSPNWWKVIENFARNQAKHRNNLVYADFQALIRARTTIDAQGNYTIDWTDFDRFVQLFVDAGAMQYIYTPTLLEPKPGLPPGQGALYPQLEMLKNVNGTVQKVLVDPNTPESTNYLNKIFPKLREHLVAKGWADKFYMSALDEPTHPNQATAAAWFYDLYDNYFPKPLTNEAYGFSFLPEAAARVTTVTPYTENYEDHAGFWQAQKRAGKDLWLYTCVVPQNFHMNRLIGMHLAKTRLLPWLVWKIGGTGFLHWGWNYWHRWTDQNEDPSYNTFDGVQSGDTFIVRPNRAALDVYDSVRSETQLDGQEDFELLTKLAVTKPNTARAIAESLITDFSSYERSGAAVYEKHRQILAALASPAPDISTDGPFSDDFSAGTDNLRFAVDDATGKSYGQWRIENGELVQPTVQATVGNWQTSVAGVEGRSYGDLVVDADVRITGLAGSGGNTNWAGLVVRNVNATDYGTGYLAAIRDNGELFLHRGDKEIAKVQIPGYQPHQWTHLRVIAKGNQIRVYVGSHPAPLLTVTDDAYTVGHVAAVTGGTAARFDNLRVNPFTNPAVGASVTASSSYHGDGWDARFAVDGYTGAAAGALGWSSSSQVDVDHAESLTVDLGKAVEAGRVDLWPRADGTNVGLGFPVDYKVEVSTDGTTWSTVGARQGAPRPGPEAQGVNFTKRQVRYVRVTGEKLSKDPFGHYRMQLAEVTVAGGNYAAGRTVTSSSSSEYHDNGWRRSALTDGITRSELSYSMGWTSEPFTDGQKPSATVDLGAATSISQVTLFGRSDGEHTGAGFPADFEIQTSLNGAQWTPVVTRTSYAKPNELAQSFGFPATSTRYVRVVASKVHPAPGGELRLQLGELEAR</sequence>
<dbReference type="InterPro" id="IPR008979">
    <property type="entry name" value="Galactose-bd-like_sf"/>
</dbReference>
<dbReference type="InterPro" id="IPR025150">
    <property type="entry name" value="GH123_cat"/>
</dbReference>
<dbReference type="Gene3D" id="2.60.120.560">
    <property type="entry name" value="Exo-inulinase, domain 1"/>
    <property type="match status" value="1"/>
</dbReference>
<gene>
    <name evidence="3" type="ORF">ACFFGN_25760</name>
</gene>
<dbReference type="Gene3D" id="2.60.120.260">
    <property type="entry name" value="Galactose-binding domain-like"/>
    <property type="match status" value="2"/>
</dbReference>
<dbReference type="PROSITE" id="PS50022">
    <property type="entry name" value="FA58C_3"/>
    <property type="match status" value="2"/>
</dbReference>
<evidence type="ECO:0000313" key="4">
    <source>
        <dbReference type="Proteomes" id="UP001589890"/>
    </source>
</evidence>
<dbReference type="Pfam" id="PF00754">
    <property type="entry name" value="F5_F8_type_C"/>
    <property type="match status" value="2"/>
</dbReference>
<feature type="domain" description="F5/8 type C" evidence="2">
    <location>
        <begin position="932"/>
        <end position="1090"/>
    </location>
</feature>
<reference evidence="3 4" key="1">
    <citation type="submission" date="2024-09" db="EMBL/GenBank/DDBJ databases">
        <authorList>
            <person name="Sun Q."/>
            <person name="Mori K."/>
        </authorList>
    </citation>
    <scope>NUCLEOTIDE SEQUENCE [LARGE SCALE GENOMIC DNA]</scope>
    <source>
        <strain evidence="3 4">CGMCC 1.15906</strain>
    </source>
</reference>
<protein>
    <submittedName>
        <fullName evidence="3">Glycoside hydrolase domain-containing protein</fullName>
    </submittedName>
</protein>
<keyword evidence="3" id="KW-0378">Hydrolase</keyword>
<proteinExistence type="predicted"/>
<dbReference type="GO" id="GO:0016787">
    <property type="term" value="F:hydrolase activity"/>
    <property type="evidence" value="ECO:0007669"/>
    <property type="project" value="UniProtKB-KW"/>
</dbReference>
<dbReference type="Pfam" id="PF06439">
    <property type="entry name" value="3keto-disac_hyd"/>
    <property type="match status" value="1"/>
</dbReference>
<evidence type="ECO:0000313" key="3">
    <source>
        <dbReference type="EMBL" id="MFC0627507.1"/>
    </source>
</evidence>